<dbReference type="CDD" id="cd04301">
    <property type="entry name" value="NAT_SF"/>
    <property type="match status" value="1"/>
</dbReference>
<dbReference type="InterPro" id="IPR052523">
    <property type="entry name" value="Trichothecene_AcTrans"/>
</dbReference>
<sequence>MSAEKVEIEDYKRVATVLAEAFYHDPVHLYFAGPENGEQYAKLIQDCFEYIAYAALMRGHVYQVDDFSGVALWTGPGERIDDWYTVFKSGLWRLTYKLGAENRRRFFKELIPLHNRVMPEAMAGRTHNFWYLMFVGVKENSRGKGYLRRLIQPVLEIADQSNLPCYLESTHPNNRPRYEHFGFNVVQSVHIKDGLNSIPIDVMVREPDSFYGSGQAS</sequence>
<dbReference type="PROSITE" id="PS51186">
    <property type="entry name" value="GNAT"/>
    <property type="match status" value="1"/>
</dbReference>
<dbReference type="Proteomes" id="UP001212411">
    <property type="component" value="Chromosome 3"/>
</dbReference>
<evidence type="ECO:0000313" key="3">
    <source>
        <dbReference type="Proteomes" id="UP001212411"/>
    </source>
</evidence>
<proteinExistence type="predicted"/>
<dbReference type="Pfam" id="PF00583">
    <property type="entry name" value="Acetyltransf_1"/>
    <property type="match status" value="1"/>
</dbReference>
<organism evidence="2 3">
    <name type="scientific">Schizosaccharomyces osmophilus</name>
    <dbReference type="NCBI Taxonomy" id="2545709"/>
    <lineage>
        <taxon>Eukaryota</taxon>
        <taxon>Fungi</taxon>
        <taxon>Dikarya</taxon>
        <taxon>Ascomycota</taxon>
        <taxon>Taphrinomycotina</taxon>
        <taxon>Schizosaccharomycetes</taxon>
        <taxon>Schizosaccharomycetales</taxon>
        <taxon>Schizosaccharomycetaceae</taxon>
        <taxon>Schizosaccharomyces</taxon>
    </lineage>
</organism>
<gene>
    <name evidence="2" type="ORF">SOMG_04090</name>
</gene>
<dbReference type="AlphaFoldDB" id="A0AAE9WHQ7"/>
<dbReference type="PANTHER" id="PTHR42791">
    <property type="entry name" value="GNAT FAMILY ACETYLTRANSFERASE"/>
    <property type="match status" value="1"/>
</dbReference>
<dbReference type="KEGG" id="som:SOMG_04090"/>
<dbReference type="SUPFAM" id="SSF55729">
    <property type="entry name" value="Acyl-CoA N-acyltransferases (Nat)"/>
    <property type="match status" value="1"/>
</dbReference>
<reference evidence="2 3" key="1">
    <citation type="journal article" date="2023" name="G3 (Bethesda)">
        <title>A high-quality reference genome for the fission yeast Schizosaccharomyces osmophilus.</title>
        <authorList>
            <person name="Jia G.S."/>
            <person name="Zhang W.C."/>
            <person name="Liang Y."/>
            <person name="Liu X.H."/>
            <person name="Rhind N."/>
            <person name="Pidoux A."/>
            <person name="Brysch-Herzberg M."/>
            <person name="Du L.L."/>
        </authorList>
    </citation>
    <scope>NUCLEOTIDE SEQUENCE [LARGE SCALE GENOMIC DNA]</scope>
    <source>
        <strain evidence="2 3">CBS 15793</strain>
    </source>
</reference>
<evidence type="ECO:0000259" key="1">
    <source>
        <dbReference type="PROSITE" id="PS51186"/>
    </source>
</evidence>
<dbReference type="RefSeq" id="XP_056039264.1">
    <property type="nucleotide sequence ID" value="XM_056182877.1"/>
</dbReference>
<protein>
    <submittedName>
        <fullName evidence="2">N-acetyltransferase</fullName>
    </submittedName>
</protein>
<accession>A0AAE9WHQ7</accession>
<dbReference type="InterPro" id="IPR000182">
    <property type="entry name" value="GNAT_dom"/>
</dbReference>
<keyword evidence="3" id="KW-1185">Reference proteome</keyword>
<dbReference type="PANTHER" id="PTHR42791:SF1">
    <property type="entry name" value="N-ACETYLTRANSFERASE DOMAIN-CONTAINING PROTEIN"/>
    <property type="match status" value="1"/>
</dbReference>
<name>A0AAE9WHQ7_9SCHI</name>
<evidence type="ECO:0000313" key="2">
    <source>
        <dbReference type="EMBL" id="WBW75021.1"/>
    </source>
</evidence>
<feature type="domain" description="N-acetyltransferase" evidence="1">
    <location>
        <begin position="70"/>
        <end position="201"/>
    </location>
</feature>
<dbReference type="EMBL" id="CP115613">
    <property type="protein sequence ID" value="WBW75021.1"/>
    <property type="molecule type" value="Genomic_DNA"/>
</dbReference>
<dbReference type="GeneID" id="80877566"/>
<dbReference type="Gene3D" id="3.40.630.30">
    <property type="match status" value="1"/>
</dbReference>
<dbReference type="GO" id="GO:0016747">
    <property type="term" value="F:acyltransferase activity, transferring groups other than amino-acyl groups"/>
    <property type="evidence" value="ECO:0007669"/>
    <property type="project" value="InterPro"/>
</dbReference>
<dbReference type="InterPro" id="IPR016181">
    <property type="entry name" value="Acyl_CoA_acyltransferase"/>
</dbReference>